<dbReference type="RefSeq" id="WP_132687376.1">
    <property type="nucleotide sequence ID" value="NZ_SKBU01000003.1"/>
</dbReference>
<gene>
    <name evidence="1" type="ORF">E0L93_01100</name>
</gene>
<accession>A0A4V2NXA1</accession>
<dbReference type="Proteomes" id="UP000295244">
    <property type="component" value="Unassembled WGS sequence"/>
</dbReference>
<dbReference type="InterPro" id="IPR042226">
    <property type="entry name" value="eFR1_2_sf"/>
</dbReference>
<dbReference type="EMBL" id="SKBU01000003">
    <property type="protein sequence ID" value="TCJ20452.1"/>
    <property type="molecule type" value="Genomic_DNA"/>
</dbReference>
<organism evidence="1 2">
    <name type="scientific">Rubrobacter taiwanensis</name>
    <dbReference type="NCBI Taxonomy" id="185139"/>
    <lineage>
        <taxon>Bacteria</taxon>
        <taxon>Bacillati</taxon>
        <taxon>Actinomycetota</taxon>
        <taxon>Rubrobacteria</taxon>
        <taxon>Rubrobacterales</taxon>
        <taxon>Rubrobacteraceae</taxon>
        <taxon>Rubrobacter</taxon>
    </lineage>
</organism>
<dbReference type="OrthoDB" id="5241360at2"/>
<name>A0A4V2NXA1_9ACTN</name>
<reference evidence="1 2" key="1">
    <citation type="submission" date="2019-03" db="EMBL/GenBank/DDBJ databases">
        <title>Whole genome sequence of a novel Rubrobacter taiwanensis strain, isolated from Yellowstone National Park.</title>
        <authorList>
            <person name="Freed S."/>
            <person name="Ramaley R.F."/>
            <person name="Kyndt J.A."/>
        </authorList>
    </citation>
    <scope>NUCLEOTIDE SEQUENCE [LARGE SCALE GENOMIC DNA]</scope>
    <source>
        <strain evidence="1 2">Yellowstone</strain>
    </source>
</reference>
<dbReference type="AlphaFoldDB" id="A0A4V2NXA1"/>
<protein>
    <recommendedName>
        <fullName evidence="3">eRF1 domain-containing protein</fullName>
    </recommendedName>
</protein>
<dbReference type="Pfam" id="PF18854">
    <property type="entry name" value="baeRF_family10"/>
    <property type="match status" value="1"/>
</dbReference>
<evidence type="ECO:0008006" key="3">
    <source>
        <dbReference type="Google" id="ProtNLM"/>
    </source>
</evidence>
<dbReference type="InterPro" id="IPR041202">
    <property type="entry name" value="BaeRF_family10"/>
</dbReference>
<sequence>MLAPEDLRAIGERVSGYPVPALSVYLNVNPASAENRRKAYVIRLKDALRENEVPGDLMERVLSYVESERPRMRTLVLFAAPEGRFETYWLQAELPEEVRWGEPYVAPLELALDEYEPTGIALFDAKRFRFFVTALGQVGEELKDANVFDTAGWREITISPSTARPRGGTARDLFEQRLEEWTRRFYREVAGELRQTVERFGIRRLILAGPEKRTAELRSVLPREIEALVAASAHLPADASEGEVLRRVSELQERLERRHERELLGRAAEEGIAGLDATLSALQEGRIYLLLAPWPLEGEAYWCDSCRLAFAGRPANGSCRYCGGPVRERPLADALLELAGARDARIEFMRAGNARTLREEFGGLAGLTRF</sequence>
<evidence type="ECO:0000313" key="2">
    <source>
        <dbReference type="Proteomes" id="UP000295244"/>
    </source>
</evidence>
<comment type="caution">
    <text evidence="1">The sequence shown here is derived from an EMBL/GenBank/DDBJ whole genome shotgun (WGS) entry which is preliminary data.</text>
</comment>
<proteinExistence type="predicted"/>
<keyword evidence="2" id="KW-1185">Reference proteome</keyword>
<evidence type="ECO:0000313" key="1">
    <source>
        <dbReference type="EMBL" id="TCJ20452.1"/>
    </source>
</evidence>
<dbReference type="Gene3D" id="3.30.420.60">
    <property type="entry name" value="eRF1 domain 2"/>
    <property type="match status" value="1"/>
</dbReference>